<dbReference type="KEGG" id="bsan:CHH28_14645"/>
<dbReference type="Pfam" id="PF00805">
    <property type="entry name" value="Pentapeptide"/>
    <property type="match status" value="1"/>
</dbReference>
<name>A0A222FLD2_9GAMM</name>
<evidence type="ECO:0000256" key="2">
    <source>
        <dbReference type="SAM" id="MobiDB-lite"/>
    </source>
</evidence>
<dbReference type="AlphaFoldDB" id="A0A222FLD2"/>
<protein>
    <recommendedName>
        <fullName evidence="3">DUF2169 domain-containing protein</fullName>
    </recommendedName>
</protein>
<dbReference type="EMBL" id="CP022530">
    <property type="protein sequence ID" value="ASP39835.1"/>
    <property type="molecule type" value="Genomic_DNA"/>
</dbReference>
<dbReference type="SUPFAM" id="SSF141571">
    <property type="entry name" value="Pentapeptide repeat-like"/>
    <property type="match status" value="2"/>
</dbReference>
<dbReference type="OrthoDB" id="5290767at2"/>
<accession>A0A222FLD2</accession>
<dbReference type="Gene3D" id="2.160.20.80">
    <property type="entry name" value="E3 ubiquitin-protein ligase SopA"/>
    <property type="match status" value="3"/>
</dbReference>
<gene>
    <name evidence="4" type="ORF">CHH28_14645</name>
</gene>
<feature type="compositionally biased region" description="Low complexity" evidence="2">
    <location>
        <begin position="481"/>
        <end position="502"/>
    </location>
</feature>
<evidence type="ECO:0000313" key="5">
    <source>
        <dbReference type="Proteomes" id="UP000202440"/>
    </source>
</evidence>
<organism evidence="4 5">
    <name type="scientific">Bacterioplanes sanyensis</name>
    <dbReference type="NCBI Taxonomy" id="1249553"/>
    <lineage>
        <taxon>Bacteria</taxon>
        <taxon>Pseudomonadati</taxon>
        <taxon>Pseudomonadota</taxon>
        <taxon>Gammaproteobacteria</taxon>
        <taxon>Oceanospirillales</taxon>
        <taxon>Oceanospirillaceae</taxon>
        <taxon>Bacterioplanes</taxon>
    </lineage>
</organism>
<dbReference type="Pfam" id="PF09937">
    <property type="entry name" value="DUF2169"/>
    <property type="match status" value="1"/>
</dbReference>
<dbReference type="InterPro" id="IPR001646">
    <property type="entry name" value="5peptide_repeat"/>
</dbReference>
<dbReference type="PANTHER" id="PTHR47485">
    <property type="entry name" value="THYLAKOID LUMENAL 17.4 KDA PROTEIN, CHLOROPLASTIC"/>
    <property type="match status" value="1"/>
</dbReference>
<dbReference type="RefSeq" id="WP_094061009.1">
    <property type="nucleotide sequence ID" value="NZ_CP022530.1"/>
</dbReference>
<sequence>MQIIKPRTLSLISQTYHYRRTRLAVGVLGFFRFGEEHYLSEQEGWKTLEPLLQQGLILDTGHAKACGEFLLIGDACAPEGQTISHGSVSVRVGDTTKSLQVVGDRYWHGRRLRRPTPPKPFTRIPLSFERAYGGQDFADNPLGKGRVKNAQGLIELPNLYAENDSTKPSHHTLTPTTLGPIDVRWPQRQRYIGTYDQQWLDSIHPGFADDTDPAFFNAAMTDQHLKEFITPGCEVELKGCHAEKTKWQFCVPEYSARVFIEQTTDDDSQFLEAPSRIDTLWLFPELGMGLVIHRAEFAVNDSLGLDVKRLLLAYERTTDTPRPASHYQQQLHLRSDPVQAATQMVYEAPLKPLKTQAEQQHIDSAYANARQQLQQKKETFIAELRRSNPTLPATTPPPEASNEEMPTAIPAELIQQGEVDLTPLQQQAQTHIQAAKQQAEDAKKAAEKAKKAPQQRPKMTAEFEQTLQRRVFAQPFKDVSDSSSKNSPSKDSPNKNSPNENSQLSPLAQAAKLQQQSEYQARQSSPVAMIDNNAMPAKSAGLIRQWVQQLLASGESLAGRDLSGADLSGLDFSDCDLTRTALENCDLRDCQLQRANLHGAILTGSQLQGACFSNANLQQANLSACHGEHVVFTHAKMQDTLLMDAQLEAADFSYAHLIKLQALNARLPHSRFEHAQLQQGQLIMADLTNSRWQHATLQLCNFSRSSLSHSCWQHCSLFRCIMVDLDAPAMRFNGCKAEKVQFSNQGNLSHAQFEHCHWHTCGFRDLDLSASQIEHCVFEQCDLASTNLQKSCFKHCLWANSVLLLTDFSYANLEQCLFNQGRLNKSQFCHGKLTDVTFVSCSTTEMNTDHAELEQTQVTPQASVQSSSA</sequence>
<evidence type="ECO:0000259" key="3">
    <source>
        <dbReference type="Pfam" id="PF09937"/>
    </source>
</evidence>
<proteinExistence type="predicted"/>
<dbReference type="InterPro" id="IPR018683">
    <property type="entry name" value="DUF2169"/>
</dbReference>
<dbReference type="Proteomes" id="UP000202440">
    <property type="component" value="Chromosome"/>
</dbReference>
<feature type="region of interest" description="Disordered" evidence="2">
    <location>
        <begin position="476"/>
        <end position="503"/>
    </location>
</feature>
<evidence type="ECO:0000313" key="4">
    <source>
        <dbReference type="EMBL" id="ASP39835.1"/>
    </source>
</evidence>
<reference evidence="4 5" key="1">
    <citation type="submission" date="2017-07" db="EMBL/GenBank/DDBJ databases">
        <title>Annotated genome sequence of Bacterioplanes sanyensis isolated from Red Sea.</title>
        <authorList>
            <person name="Rehman Z.U."/>
        </authorList>
    </citation>
    <scope>NUCLEOTIDE SEQUENCE [LARGE SCALE GENOMIC DNA]</scope>
    <source>
        <strain evidence="4 5">NV9</strain>
    </source>
</reference>
<dbReference type="PANTHER" id="PTHR47485:SF1">
    <property type="entry name" value="THYLAKOID LUMENAL 17.4 KDA PROTEIN, CHLOROPLASTIC"/>
    <property type="match status" value="1"/>
</dbReference>
<keyword evidence="5" id="KW-1185">Reference proteome</keyword>
<feature type="domain" description="DUF2169" evidence="3">
    <location>
        <begin position="20"/>
        <end position="294"/>
    </location>
</feature>
<dbReference type="Pfam" id="PF13599">
    <property type="entry name" value="Pentapeptide_4"/>
    <property type="match status" value="1"/>
</dbReference>
<keyword evidence="1" id="KW-0677">Repeat</keyword>
<feature type="region of interest" description="Disordered" evidence="2">
    <location>
        <begin position="385"/>
        <end position="404"/>
    </location>
</feature>
<feature type="compositionally biased region" description="Basic and acidic residues" evidence="2">
    <location>
        <begin position="438"/>
        <end position="450"/>
    </location>
</feature>
<feature type="region of interest" description="Disordered" evidence="2">
    <location>
        <begin position="426"/>
        <end position="459"/>
    </location>
</feature>
<evidence type="ECO:0000256" key="1">
    <source>
        <dbReference type="ARBA" id="ARBA00022737"/>
    </source>
</evidence>